<keyword evidence="3" id="KW-1185">Reference proteome</keyword>
<dbReference type="Proteomes" id="UP000293823">
    <property type="component" value="Unassembled WGS sequence"/>
</dbReference>
<comment type="caution">
    <text evidence="2">The sequence shown here is derived from an EMBL/GenBank/DDBJ whole genome shotgun (WGS) entry which is preliminary data.</text>
</comment>
<feature type="region of interest" description="Disordered" evidence="1">
    <location>
        <begin position="1"/>
        <end position="68"/>
    </location>
</feature>
<organism evidence="2 3">
    <name type="scientific">Alternaria arborescens</name>
    <dbReference type="NCBI Taxonomy" id="156630"/>
    <lineage>
        <taxon>Eukaryota</taxon>
        <taxon>Fungi</taxon>
        <taxon>Dikarya</taxon>
        <taxon>Ascomycota</taxon>
        <taxon>Pezizomycotina</taxon>
        <taxon>Dothideomycetes</taxon>
        <taxon>Pleosporomycetidae</taxon>
        <taxon>Pleosporales</taxon>
        <taxon>Pleosporineae</taxon>
        <taxon>Pleosporaceae</taxon>
        <taxon>Alternaria</taxon>
        <taxon>Alternaria sect. Alternaria</taxon>
    </lineage>
</organism>
<gene>
    <name evidence="2" type="ORF">AA0113_g4723</name>
</gene>
<evidence type="ECO:0000313" key="2">
    <source>
        <dbReference type="EMBL" id="RYO67302.1"/>
    </source>
</evidence>
<accession>A0A4Q4SBE4</accession>
<dbReference type="EMBL" id="PEJP01000016">
    <property type="protein sequence ID" value="RYO67302.1"/>
    <property type="molecule type" value="Genomic_DNA"/>
</dbReference>
<evidence type="ECO:0000313" key="3">
    <source>
        <dbReference type="Proteomes" id="UP000293823"/>
    </source>
</evidence>
<sequence length="68" mass="7325">MSVGDGRASGVNKVSTHHQQPSWSKASPQPLLHPFGALEVQQRPDARRRGGTPGRVPQRTRGGASTRE</sequence>
<name>A0A4Q4SBE4_9PLEO</name>
<reference evidence="3" key="1">
    <citation type="journal article" date="2019" name="bioRxiv">
        <title>Genomics, evolutionary history and diagnostics of the Alternaria alternata species group including apple and Asian pear pathotypes.</title>
        <authorList>
            <person name="Armitage A.D."/>
            <person name="Cockerton H.M."/>
            <person name="Sreenivasaprasad S."/>
            <person name="Woodhall J.W."/>
            <person name="Lane C.R."/>
            <person name="Harrison R.J."/>
            <person name="Clarkson J.P."/>
        </authorList>
    </citation>
    <scope>NUCLEOTIDE SEQUENCE [LARGE SCALE GENOMIC DNA]</scope>
    <source>
        <strain evidence="3">RGR 97.0016</strain>
    </source>
</reference>
<proteinExistence type="predicted"/>
<protein>
    <submittedName>
        <fullName evidence="2">Uncharacterized protein</fullName>
    </submittedName>
</protein>
<dbReference type="AlphaFoldDB" id="A0A4Q4SBE4"/>
<feature type="compositionally biased region" description="Polar residues" evidence="1">
    <location>
        <begin position="12"/>
        <end position="27"/>
    </location>
</feature>
<evidence type="ECO:0000256" key="1">
    <source>
        <dbReference type="SAM" id="MobiDB-lite"/>
    </source>
</evidence>